<evidence type="ECO:0000256" key="1">
    <source>
        <dbReference type="SAM" id="MobiDB-lite"/>
    </source>
</evidence>
<dbReference type="STRING" id="56857.A0A200Q812"/>
<evidence type="ECO:0000313" key="2">
    <source>
        <dbReference type="EMBL" id="OVA06609.1"/>
    </source>
</evidence>
<dbReference type="EMBL" id="MVGT01002770">
    <property type="protein sequence ID" value="OVA06609.1"/>
    <property type="molecule type" value="Genomic_DNA"/>
</dbReference>
<feature type="compositionally biased region" description="Basic and acidic residues" evidence="1">
    <location>
        <begin position="26"/>
        <end position="36"/>
    </location>
</feature>
<dbReference type="InParanoid" id="A0A200Q812"/>
<dbReference type="InterPro" id="IPR045881">
    <property type="entry name" value="MNM1-like"/>
</dbReference>
<dbReference type="FunCoup" id="A0A200Q812">
    <property type="interactions" value="15"/>
</dbReference>
<comment type="caution">
    <text evidence="2">The sequence shown here is derived from an EMBL/GenBank/DDBJ whole genome shotgun (WGS) entry which is preliminary data.</text>
</comment>
<accession>A0A200Q812</accession>
<dbReference type="Proteomes" id="UP000195402">
    <property type="component" value="Unassembled WGS sequence"/>
</dbReference>
<feature type="region of interest" description="Disordered" evidence="1">
    <location>
        <begin position="1"/>
        <end position="40"/>
    </location>
</feature>
<name>A0A200Q812_MACCD</name>
<protein>
    <submittedName>
        <fullName evidence="2">AT hook</fullName>
    </submittedName>
</protein>
<dbReference type="AlphaFoldDB" id="A0A200Q812"/>
<proteinExistence type="predicted"/>
<dbReference type="PANTHER" id="PTHR34682">
    <property type="entry name" value="AT HOOK MOTIF-CONTAINING PROTEIN"/>
    <property type="match status" value="1"/>
</dbReference>
<feature type="compositionally biased region" description="Polar residues" evidence="1">
    <location>
        <begin position="1"/>
        <end position="13"/>
    </location>
</feature>
<reference evidence="2 3" key="1">
    <citation type="journal article" date="2017" name="Mol. Plant">
        <title>The Genome of Medicinal Plant Macleaya cordata Provides New Insights into Benzylisoquinoline Alkaloids Metabolism.</title>
        <authorList>
            <person name="Liu X."/>
            <person name="Liu Y."/>
            <person name="Huang P."/>
            <person name="Ma Y."/>
            <person name="Qing Z."/>
            <person name="Tang Q."/>
            <person name="Cao H."/>
            <person name="Cheng P."/>
            <person name="Zheng Y."/>
            <person name="Yuan Z."/>
            <person name="Zhou Y."/>
            <person name="Liu J."/>
            <person name="Tang Z."/>
            <person name="Zhuo Y."/>
            <person name="Zhang Y."/>
            <person name="Yu L."/>
            <person name="Huang J."/>
            <person name="Yang P."/>
            <person name="Peng Q."/>
            <person name="Zhang J."/>
            <person name="Jiang W."/>
            <person name="Zhang Z."/>
            <person name="Lin K."/>
            <person name="Ro D.K."/>
            <person name="Chen X."/>
            <person name="Xiong X."/>
            <person name="Shang Y."/>
            <person name="Huang S."/>
            <person name="Zeng J."/>
        </authorList>
    </citation>
    <scope>NUCLEOTIDE SEQUENCE [LARGE SCALE GENOMIC DNA]</scope>
    <source>
        <strain evidence="3">cv. BLH2017</strain>
        <tissue evidence="2">Root</tissue>
    </source>
</reference>
<organism evidence="2 3">
    <name type="scientific">Macleaya cordata</name>
    <name type="common">Five-seeded plume-poppy</name>
    <name type="synonym">Bocconia cordata</name>
    <dbReference type="NCBI Taxonomy" id="56857"/>
    <lineage>
        <taxon>Eukaryota</taxon>
        <taxon>Viridiplantae</taxon>
        <taxon>Streptophyta</taxon>
        <taxon>Embryophyta</taxon>
        <taxon>Tracheophyta</taxon>
        <taxon>Spermatophyta</taxon>
        <taxon>Magnoliopsida</taxon>
        <taxon>Ranunculales</taxon>
        <taxon>Papaveraceae</taxon>
        <taxon>Papaveroideae</taxon>
        <taxon>Macleaya</taxon>
    </lineage>
</organism>
<evidence type="ECO:0000313" key="3">
    <source>
        <dbReference type="Proteomes" id="UP000195402"/>
    </source>
</evidence>
<dbReference type="OrthoDB" id="1910926at2759"/>
<dbReference type="PANTHER" id="PTHR34682:SF1">
    <property type="entry name" value="PROTEIN METABOLIC NETWORK MODULATOR 1"/>
    <property type="match status" value="1"/>
</dbReference>
<sequence length="383" mass="41479">MSQENQTMNSASAGNMPVKRKRGRPRKNESLIRGDKASATPITDAVKRNRYRKVDPKAGTDDPMVGQVVSGVLDGSFDAGYLLTVRVGNTNRVLRGVVFEPHLTVPISGANDIAPQVKMLNRIQVSLEKPAQVHGSANRVEQKSKSPVKLHPRNEGSVPTKVSSPVKHVPQVASEVLLPHIQTDIPLSSKGVSNDVNHVPQATPQALQQVEIRTENQVGQVYSQATENQMQKRKVIEVSPKDEPVLLPVTTESQAVTTQLVAELSHMLQDNQTALNSDIPVDIQNKSLIEIPRTDETLCLNGRPSEVMTATARDAESEPKTNGPVQIIEIDGHAAEQSVLPKAASELQMSNSSVLSRSEDIFIGDGVSLVQSQSDLFGNTDSD</sequence>
<keyword evidence="3" id="KW-1185">Reference proteome</keyword>
<gene>
    <name evidence="2" type="ORF">BVC80_1737g16</name>
</gene>
<dbReference type="OMA" id="HMLQDNQ"/>
<feature type="region of interest" description="Disordered" evidence="1">
    <location>
        <begin position="130"/>
        <end position="166"/>
    </location>
</feature>